<keyword evidence="5" id="KW-0663">Pyridoxal phosphate</keyword>
<dbReference type="InterPro" id="IPR050596">
    <property type="entry name" value="AspAT/PAT-like"/>
</dbReference>
<dbReference type="Gene3D" id="3.90.1150.10">
    <property type="entry name" value="Aspartate Aminotransferase, domain 1"/>
    <property type="match status" value="1"/>
</dbReference>
<dbReference type="InterPro" id="IPR004838">
    <property type="entry name" value="NHTrfase_class1_PyrdxlP-BS"/>
</dbReference>
<proteinExistence type="inferred from homology"/>
<keyword evidence="8" id="KW-0670">Pyruvate</keyword>
<evidence type="ECO:0000313" key="8">
    <source>
        <dbReference type="EMBL" id="AXE37249.1"/>
    </source>
</evidence>
<dbReference type="OrthoDB" id="9763453at2"/>
<sequence length="245" mass="26540">MKPISSAAITDRSKVILINSPANPTASTASSRATLEMIARVAIDNDLYVLFDEAYKHLIYGGEEFFNIARLPGMRERTFRVDSVSKTYAMTGWRIGYILGPAGVIRYMPAMQELMLSCVNAQVAATVALDGDQSGIDVMRASYVARRDLMVGLIDGIDGLSCRTPEGAFYIFMNIEATGLSSHEFAMRLLAEQRVAVAPGVAFGSLGEGHVRLSYATGEATIVEGMRRIASFVGSLNDQPRELVG</sequence>
<dbReference type="SUPFAM" id="SSF53383">
    <property type="entry name" value="PLP-dependent transferases"/>
    <property type="match status" value="1"/>
</dbReference>
<dbReference type="PANTHER" id="PTHR46383">
    <property type="entry name" value="ASPARTATE AMINOTRANSFERASE"/>
    <property type="match status" value="1"/>
</dbReference>
<protein>
    <recommendedName>
        <fullName evidence="6">Aminotransferase</fullName>
        <ecNumber evidence="6">2.6.1.-</ecNumber>
    </recommendedName>
</protein>
<dbReference type="InterPro" id="IPR015424">
    <property type="entry name" value="PyrdxlP-dep_Trfase"/>
</dbReference>
<dbReference type="InterPro" id="IPR015422">
    <property type="entry name" value="PyrdxlP-dep_Trfase_small"/>
</dbReference>
<evidence type="ECO:0000256" key="3">
    <source>
        <dbReference type="ARBA" id="ARBA00022576"/>
    </source>
</evidence>
<keyword evidence="3 6" id="KW-0032">Aminotransferase</keyword>
<dbReference type="Proteomes" id="UP000251995">
    <property type="component" value="Chromosome"/>
</dbReference>
<name>A0A344UPQ1_9ACTN</name>
<organism evidence="8 9">
    <name type="scientific">Acidipropionibacterium virtanenii</name>
    <dbReference type="NCBI Taxonomy" id="2057246"/>
    <lineage>
        <taxon>Bacteria</taxon>
        <taxon>Bacillati</taxon>
        <taxon>Actinomycetota</taxon>
        <taxon>Actinomycetes</taxon>
        <taxon>Propionibacteriales</taxon>
        <taxon>Propionibacteriaceae</taxon>
        <taxon>Acidipropionibacterium</taxon>
    </lineage>
</organism>
<evidence type="ECO:0000256" key="6">
    <source>
        <dbReference type="RuleBase" id="RU000481"/>
    </source>
</evidence>
<dbReference type="KEGG" id="acij:JS278_00051"/>
<evidence type="ECO:0000256" key="5">
    <source>
        <dbReference type="ARBA" id="ARBA00022898"/>
    </source>
</evidence>
<reference evidence="8 9" key="1">
    <citation type="submission" date="2017-12" db="EMBL/GenBank/DDBJ databases">
        <title>The whole genome sequence of the Acidipropionibacterium virtanenii sp. nov. type strain JS278.</title>
        <authorList>
            <person name="Laine P."/>
            <person name="Deptula P."/>
            <person name="Varmanen P."/>
            <person name="Auvinen P."/>
        </authorList>
    </citation>
    <scope>NUCLEOTIDE SEQUENCE [LARGE SCALE GENOMIC DNA]</scope>
    <source>
        <strain evidence="8 9">JS278</strain>
    </source>
</reference>
<evidence type="ECO:0000259" key="7">
    <source>
        <dbReference type="Pfam" id="PF00155"/>
    </source>
</evidence>
<accession>A0A344UPQ1</accession>
<dbReference type="GO" id="GO:0008483">
    <property type="term" value="F:transaminase activity"/>
    <property type="evidence" value="ECO:0007669"/>
    <property type="project" value="UniProtKB-KW"/>
</dbReference>
<dbReference type="GO" id="GO:0030170">
    <property type="term" value="F:pyridoxal phosphate binding"/>
    <property type="evidence" value="ECO:0007669"/>
    <property type="project" value="InterPro"/>
</dbReference>
<evidence type="ECO:0000256" key="4">
    <source>
        <dbReference type="ARBA" id="ARBA00022679"/>
    </source>
</evidence>
<dbReference type="PROSITE" id="PS00105">
    <property type="entry name" value="AA_TRANSFER_CLASS_1"/>
    <property type="match status" value="1"/>
</dbReference>
<comment type="cofactor">
    <cofactor evidence="1 6">
        <name>pyridoxal 5'-phosphate</name>
        <dbReference type="ChEBI" id="CHEBI:597326"/>
    </cofactor>
</comment>
<keyword evidence="4 6" id="KW-0808">Transferase</keyword>
<evidence type="ECO:0000313" key="9">
    <source>
        <dbReference type="Proteomes" id="UP000251995"/>
    </source>
</evidence>
<feature type="domain" description="Aminotransferase class I/classII large" evidence="7">
    <location>
        <begin position="8"/>
        <end position="222"/>
    </location>
</feature>
<dbReference type="Pfam" id="PF00155">
    <property type="entry name" value="Aminotran_1_2"/>
    <property type="match status" value="1"/>
</dbReference>
<dbReference type="RefSeq" id="WP_114043425.1">
    <property type="nucleotide sequence ID" value="NZ_CP025198.1"/>
</dbReference>
<keyword evidence="9" id="KW-1185">Reference proteome</keyword>
<dbReference type="InterPro" id="IPR015421">
    <property type="entry name" value="PyrdxlP-dep_Trfase_major"/>
</dbReference>
<dbReference type="EC" id="2.6.1.-" evidence="6"/>
<comment type="similarity">
    <text evidence="2 6">Belongs to the class-I pyridoxal-phosphate-dependent aminotransferase family.</text>
</comment>
<evidence type="ECO:0000256" key="1">
    <source>
        <dbReference type="ARBA" id="ARBA00001933"/>
    </source>
</evidence>
<dbReference type="GO" id="GO:0006520">
    <property type="term" value="P:amino acid metabolic process"/>
    <property type="evidence" value="ECO:0007669"/>
    <property type="project" value="InterPro"/>
</dbReference>
<dbReference type="CDD" id="cd00609">
    <property type="entry name" value="AAT_like"/>
    <property type="match status" value="1"/>
</dbReference>
<dbReference type="InterPro" id="IPR004839">
    <property type="entry name" value="Aminotransferase_I/II_large"/>
</dbReference>
<dbReference type="PANTHER" id="PTHR46383:SF1">
    <property type="entry name" value="ASPARTATE AMINOTRANSFERASE"/>
    <property type="match status" value="1"/>
</dbReference>
<dbReference type="AlphaFoldDB" id="A0A344UPQ1"/>
<evidence type="ECO:0000256" key="2">
    <source>
        <dbReference type="ARBA" id="ARBA00007441"/>
    </source>
</evidence>
<dbReference type="Gene3D" id="3.40.640.10">
    <property type="entry name" value="Type I PLP-dependent aspartate aminotransferase-like (Major domain)"/>
    <property type="match status" value="1"/>
</dbReference>
<gene>
    <name evidence="8" type="primary">aruH_1</name>
    <name evidence="8" type="ORF">JS278_00051</name>
</gene>
<dbReference type="EMBL" id="CP025198">
    <property type="protein sequence ID" value="AXE37249.1"/>
    <property type="molecule type" value="Genomic_DNA"/>
</dbReference>